<dbReference type="PANTHER" id="PTHR16026">
    <property type="entry name" value="CARTILAGE ACIDIC PROTEIN 1"/>
    <property type="match status" value="1"/>
</dbReference>
<dbReference type="InterPro" id="IPR027039">
    <property type="entry name" value="Crtac1"/>
</dbReference>
<protein>
    <submittedName>
        <fullName evidence="4">CRTAC1 family protein</fullName>
    </submittedName>
</protein>
<dbReference type="PANTHER" id="PTHR16026:SF0">
    <property type="entry name" value="CARTILAGE ACIDIC PROTEIN 1"/>
    <property type="match status" value="1"/>
</dbReference>
<dbReference type="Pfam" id="PF13517">
    <property type="entry name" value="FG-GAP_3"/>
    <property type="match status" value="2"/>
</dbReference>
<keyword evidence="5" id="KW-1185">Reference proteome</keyword>
<evidence type="ECO:0000256" key="2">
    <source>
        <dbReference type="SAM" id="SignalP"/>
    </source>
</evidence>
<dbReference type="Gene3D" id="2.130.10.130">
    <property type="entry name" value="Integrin alpha, N-terminal"/>
    <property type="match status" value="1"/>
</dbReference>
<dbReference type="EMBL" id="JACVXA010000029">
    <property type="protein sequence ID" value="MBE3638656.1"/>
    <property type="molecule type" value="Genomic_DNA"/>
</dbReference>
<name>A0A8J7CKD3_9RHOB</name>
<dbReference type="RefSeq" id="WP_193182497.1">
    <property type="nucleotide sequence ID" value="NZ_JACVXA010000029.1"/>
</dbReference>
<accession>A0A8J7CKD3</accession>
<feature type="signal peptide" evidence="2">
    <location>
        <begin position="1"/>
        <end position="19"/>
    </location>
</feature>
<evidence type="ECO:0000256" key="1">
    <source>
        <dbReference type="ARBA" id="ARBA00022729"/>
    </source>
</evidence>
<reference evidence="4" key="1">
    <citation type="submission" date="2020-09" db="EMBL/GenBank/DDBJ databases">
        <title>A novel bacterium of genus Mangrovicoccus, isolated from South China Sea.</title>
        <authorList>
            <person name="Huang H."/>
            <person name="Mo K."/>
            <person name="Hu Y."/>
        </authorList>
    </citation>
    <scope>NUCLEOTIDE SEQUENCE</scope>
    <source>
        <strain evidence="4">HB182678</strain>
    </source>
</reference>
<evidence type="ECO:0000313" key="4">
    <source>
        <dbReference type="EMBL" id="MBE3638656.1"/>
    </source>
</evidence>
<dbReference type="InterPro" id="IPR011519">
    <property type="entry name" value="UnbV_ASPIC"/>
</dbReference>
<feature type="chain" id="PRO_5035247119" evidence="2">
    <location>
        <begin position="20"/>
        <end position="517"/>
    </location>
</feature>
<feature type="domain" description="ASPIC/UnbV" evidence="3">
    <location>
        <begin position="430"/>
        <end position="495"/>
    </location>
</feature>
<proteinExistence type="predicted"/>
<dbReference type="AlphaFoldDB" id="A0A8J7CKD3"/>
<organism evidence="4 5">
    <name type="scientific">Mangrovicoccus algicola</name>
    <dbReference type="NCBI Taxonomy" id="2771008"/>
    <lineage>
        <taxon>Bacteria</taxon>
        <taxon>Pseudomonadati</taxon>
        <taxon>Pseudomonadota</taxon>
        <taxon>Alphaproteobacteria</taxon>
        <taxon>Rhodobacterales</taxon>
        <taxon>Paracoccaceae</taxon>
        <taxon>Mangrovicoccus</taxon>
    </lineage>
</organism>
<gene>
    <name evidence="4" type="ORF">ICN82_10615</name>
</gene>
<evidence type="ECO:0000259" key="3">
    <source>
        <dbReference type="Pfam" id="PF07593"/>
    </source>
</evidence>
<dbReference type="Proteomes" id="UP000609121">
    <property type="component" value="Unassembled WGS sequence"/>
</dbReference>
<dbReference type="Pfam" id="PF07593">
    <property type="entry name" value="UnbV_ASPIC"/>
    <property type="match status" value="1"/>
</dbReference>
<comment type="caution">
    <text evidence="4">The sequence shown here is derived from an EMBL/GenBank/DDBJ whole genome shotgun (WGS) entry which is preliminary data.</text>
</comment>
<dbReference type="SUPFAM" id="SSF69318">
    <property type="entry name" value="Integrin alpha N-terminal domain"/>
    <property type="match status" value="1"/>
</dbReference>
<keyword evidence="1 2" id="KW-0732">Signal</keyword>
<evidence type="ECO:0000313" key="5">
    <source>
        <dbReference type="Proteomes" id="UP000609121"/>
    </source>
</evidence>
<sequence>MRPELLLCLLALLALPAGADPLFRPVPVPVHVYDGGWEHFTGGGVAVFDCDGDHLPEIAAAGGSNPVMLLRNRGAMRFEAQTPAALAVTGATGLYPLDIDGDGHPDLVVLRAGPDLILKGGPDCGFAPHDGLGFDSGDRWSTAFSATWEPGQSLPTLAFGSYVDRADPDGPFEACDVNLLYRPEGDRYGPPLPLAPGFCALSMLFSDWGGGRADLRVSNDRHYYVTGGQEQMWAMEPVPRLYGPADGWAPFQLWGMGIASRDISGDGRPEVMMTSMGDQRLQEPVPGADGPAYADVPYARGTSAHRPHAGADGRPSTGWHVEFGDVDNDGRDDIFIAKGNVDQMPDMAMEDPNSLLRQDPDGTFREVSVAAGVASAARSRGAALADLDLDGRLDLVVSNRRAPLEVHRNATEGGGWLAVTLRQPAPNRDAIGAKIELRLDGRTVTREVTIGGGHAGGQLGPQHFGLGDAASAELRVHWPDGTVSPWQGVSVGRAVTVVHPGPGTPRISGGDIPAPTP</sequence>
<dbReference type="InterPro" id="IPR013517">
    <property type="entry name" value="FG-GAP"/>
</dbReference>
<dbReference type="InterPro" id="IPR028994">
    <property type="entry name" value="Integrin_alpha_N"/>
</dbReference>